<dbReference type="GO" id="GO:0003677">
    <property type="term" value="F:DNA binding"/>
    <property type="evidence" value="ECO:0007669"/>
    <property type="project" value="InterPro"/>
</dbReference>
<feature type="domain" description="HTH cro/C1-type" evidence="1">
    <location>
        <begin position="25"/>
        <end position="68"/>
    </location>
</feature>
<dbReference type="Gene3D" id="1.10.260.40">
    <property type="entry name" value="lambda repressor-like DNA-binding domains"/>
    <property type="match status" value="1"/>
</dbReference>
<organism evidence="2 3">
    <name type="scientific">Blautia obeum</name>
    <dbReference type="NCBI Taxonomy" id="40520"/>
    <lineage>
        <taxon>Bacteria</taxon>
        <taxon>Bacillati</taxon>
        <taxon>Bacillota</taxon>
        <taxon>Clostridia</taxon>
        <taxon>Lachnospirales</taxon>
        <taxon>Lachnospiraceae</taxon>
        <taxon>Blautia</taxon>
    </lineage>
</organism>
<dbReference type="InterPro" id="IPR010982">
    <property type="entry name" value="Lambda_DNA-bd_dom_sf"/>
</dbReference>
<dbReference type="RefSeq" id="WP_118031728.1">
    <property type="nucleotide sequence ID" value="NZ_QRUH01000022.1"/>
</dbReference>
<evidence type="ECO:0000259" key="1">
    <source>
        <dbReference type="PROSITE" id="PS50943"/>
    </source>
</evidence>
<name>A0A412ELF7_9FIRM</name>
<evidence type="ECO:0000313" key="3">
    <source>
        <dbReference type="Proteomes" id="UP000285839"/>
    </source>
</evidence>
<proteinExistence type="predicted"/>
<comment type="caution">
    <text evidence="2">The sequence shown here is derived from an EMBL/GenBank/DDBJ whole genome shotgun (WGS) entry which is preliminary data.</text>
</comment>
<accession>A0A412ELF7</accession>
<dbReference type="Pfam" id="PF13443">
    <property type="entry name" value="HTH_26"/>
    <property type="match status" value="1"/>
</dbReference>
<dbReference type="InterPro" id="IPR001387">
    <property type="entry name" value="Cro/C1-type_HTH"/>
</dbReference>
<dbReference type="SUPFAM" id="SSF47413">
    <property type="entry name" value="lambda repressor-like DNA-binding domains"/>
    <property type="match status" value="1"/>
</dbReference>
<dbReference type="Proteomes" id="UP000285839">
    <property type="component" value="Unassembled WGS sequence"/>
</dbReference>
<dbReference type="AlphaFoldDB" id="A0A412ELF7"/>
<dbReference type="EMBL" id="QRUH01000022">
    <property type="protein sequence ID" value="RGR45038.1"/>
    <property type="molecule type" value="Genomic_DNA"/>
</dbReference>
<reference evidence="2 3" key="1">
    <citation type="submission" date="2018-08" db="EMBL/GenBank/DDBJ databases">
        <title>A genome reference for cultivated species of the human gut microbiota.</title>
        <authorList>
            <person name="Zou Y."/>
            <person name="Xue W."/>
            <person name="Luo G."/>
        </authorList>
    </citation>
    <scope>NUCLEOTIDE SEQUENCE [LARGE SCALE GENOMIC DNA]</scope>
    <source>
        <strain evidence="2 3">AF25-21</strain>
    </source>
</reference>
<evidence type="ECO:0000313" key="2">
    <source>
        <dbReference type="EMBL" id="RGR45038.1"/>
    </source>
</evidence>
<sequence>MTTEEQKKIFSNNLNKYISRSGKQQKEIAEAIGANASTFNMWCKGNSMPGTGKIRALADYFRIRMSDLTDLKENQDPDIEFGDVVTKIEQSDPRFKRIILEYDNLPPDKKDLLCDFFEKFIF</sequence>
<dbReference type="PROSITE" id="PS50943">
    <property type="entry name" value="HTH_CROC1"/>
    <property type="match status" value="1"/>
</dbReference>
<protein>
    <submittedName>
        <fullName evidence="2">XRE family transcriptional regulator</fullName>
    </submittedName>
</protein>
<gene>
    <name evidence="2" type="ORF">DWY46_17675</name>
</gene>
<dbReference type="CDD" id="cd00093">
    <property type="entry name" value="HTH_XRE"/>
    <property type="match status" value="1"/>
</dbReference>
<dbReference type="SMART" id="SM00530">
    <property type="entry name" value="HTH_XRE"/>
    <property type="match status" value="1"/>
</dbReference>